<comment type="similarity">
    <text evidence="2 12">Belongs to the AIR synthase family.</text>
</comment>
<evidence type="ECO:0000256" key="7">
    <source>
        <dbReference type="ARBA" id="ARBA00022840"/>
    </source>
</evidence>
<keyword evidence="7 12" id="KW-0067">ATP-binding</keyword>
<keyword evidence="16" id="KW-1185">Reference proteome</keyword>
<dbReference type="AlphaFoldDB" id="A0A4R2RZU8"/>
<dbReference type="Pfam" id="PF00586">
    <property type="entry name" value="AIRS"/>
    <property type="match status" value="1"/>
</dbReference>
<dbReference type="GO" id="GO:0046084">
    <property type="term" value="P:adenine biosynthetic process"/>
    <property type="evidence" value="ECO:0007669"/>
    <property type="project" value="TreeGrafter"/>
</dbReference>
<dbReference type="EMBL" id="SLXV01000012">
    <property type="protein sequence ID" value="TCP69148.1"/>
    <property type="molecule type" value="Genomic_DNA"/>
</dbReference>
<dbReference type="EC" id="6.3.3.1" evidence="3 12"/>
<evidence type="ECO:0000256" key="2">
    <source>
        <dbReference type="ARBA" id="ARBA00010280"/>
    </source>
</evidence>
<dbReference type="GO" id="GO:0006189">
    <property type="term" value="P:'de novo' IMP biosynthetic process"/>
    <property type="evidence" value="ECO:0007669"/>
    <property type="project" value="UniProtKB-UniRule"/>
</dbReference>
<evidence type="ECO:0000256" key="10">
    <source>
        <dbReference type="ARBA" id="ARBA00033093"/>
    </source>
</evidence>
<sequence>MSESYRAAGVDIDAGNEAVERMKAHVNRTTRPGVMGGLGGFGGLFALGAYEEPILVSATDGVGTKLKVAFMLDRHDTIGIDCVAMCVNDLVVQGAEPLFFLDYLATGKLRPEQAEAVVKGIADGCVQAGCALIGGETAEMPGMYASGEYDVAGFCVGAVEKKNLLPSSDIQAGDVLVGLASNGLHSNGYSLARKVLLTDRSFDWSESVPGSSQNVAEAMLAPTRIYVKSVLSLIEKFSIKGAAHITGGGIVENVPRMLPEGLQAVIDRDSWQVPAIFQWIQQVGNISQSDMDRTFNNGIGMVLCVPSKEADSIMQKAVELGETPFLIGRVEEGMDSLRFEDGGCR</sequence>
<dbReference type="Gene3D" id="3.90.650.10">
    <property type="entry name" value="PurM-like C-terminal domain"/>
    <property type="match status" value="1"/>
</dbReference>
<dbReference type="HAMAP" id="MF_00741">
    <property type="entry name" value="AIRS"/>
    <property type="match status" value="1"/>
</dbReference>
<reference evidence="15 16" key="1">
    <citation type="submission" date="2019-03" db="EMBL/GenBank/DDBJ databases">
        <title>Genomic Encyclopedia of Type Strains, Phase IV (KMG-IV): sequencing the most valuable type-strain genomes for metagenomic binning, comparative biology and taxonomic classification.</title>
        <authorList>
            <person name="Goeker M."/>
        </authorList>
    </citation>
    <scope>NUCLEOTIDE SEQUENCE [LARGE SCALE GENOMIC DNA]</scope>
    <source>
        <strain evidence="15 16">DSM 46831</strain>
    </source>
</reference>
<feature type="domain" description="PurM-like C-terminal" evidence="14">
    <location>
        <begin position="171"/>
        <end position="333"/>
    </location>
</feature>
<dbReference type="OrthoDB" id="9802507at2"/>
<comment type="caution">
    <text evidence="15">The sequence shown here is derived from an EMBL/GenBank/DDBJ whole genome shotgun (WGS) entry which is preliminary data.</text>
</comment>
<gene>
    <name evidence="12" type="primary">purM</name>
    <name evidence="15" type="ORF">EDD57_11212</name>
</gene>
<dbReference type="SUPFAM" id="SSF55326">
    <property type="entry name" value="PurM N-terminal domain-like"/>
    <property type="match status" value="1"/>
</dbReference>
<evidence type="ECO:0000256" key="1">
    <source>
        <dbReference type="ARBA" id="ARBA00004686"/>
    </source>
</evidence>
<evidence type="ECO:0000256" key="9">
    <source>
        <dbReference type="ARBA" id="ARBA00032931"/>
    </source>
</evidence>
<dbReference type="FunFam" id="3.90.650.10:FF:000001">
    <property type="entry name" value="Phosphoribosylformylglycinamidine cyclo-ligase"/>
    <property type="match status" value="1"/>
</dbReference>
<dbReference type="Gene3D" id="3.30.1330.10">
    <property type="entry name" value="PurM-like, N-terminal domain"/>
    <property type="match status" value="1"/>
</dbReference>
<evidence type="ECO:0000259" key="14">
    <source>
        <dbReference type="Pfam" id="PF02769"/>
    </source>
</evidence>
<dbReference type="InterPro" id="IPR016188">
    <property type="entry name" value="PurM-like_N"/>
</dbReference>
<dbReference type="GO" id="GO:0004641">
    <property type="term" value="F:phosphoribosylformylglycinamidine cyclo-ligase activity"/>
    <property type="evidence" value="ECO:0007669"/>
    <property type="project" value="UniProtKB-UniRule"/>
</dbReference>
<protein>
    <recommendedName>
        <fullName evidence="4 12">Phosphoribosylformylglycinamidine cyclo-ligase</fullName>
        <ecNumber evidence="3 12">6.3.3.1</ecNumber>
    </recommendedName>
    <alternativeName>
        <fullName evidence="9 12">AIR synthase</fullName>
    </alternativeName>
    <alternativeName>
        <fullName evidence="10 12">AIRS</fullName>
    </alternativeName>
    <alternativeName>
        <fullName evidence="8 12">Phosphoribosyl-aminoimidazole synthetase</fullName>
    </alternativeName>
</protein>
<evidence type="ECO:0000256" key="12">
    <source>
        <dbReference type="HAMAP-Rule" id="MF_00741"/>
    </source>
</evidence>
<dbReference type="Pfam" id="PF02769">
    <property type="entry name" value="AIRS_C"/>
    <property type="match status" value="1"/>
</dbReference>
<keyword evidence="5 12" id="KW-0436">Ligase</keyword>
<comment type="pathway">
    <text evidence="1 12">Purine metabolism; IMP biosynthesis via de novo pathway; 5-amino-1-(5-phospho-D-ribosyl)imidazole from N(2)-formyl-N(1)-(5-phospho-D-ribosyl)glycinamide: step 2/2.</text>
</comment>
<evidence type="ECO:0000259" key="13">
    <source>
        <dbReference type="Pfam" id="PF00586"/>
    </source>
</evidence>
<evidence type="ECO:0000256" key="6">
    <source>
        <dbReference type="ARBA" id="ARBA00022741"/>
    </source>
</evidence>
<proteinExistence type="inferred from homology"/>
<keyword evidence="12" id="KW-0658">Purine biosynthesis</keyword>
<dbReference type="SUPFAM" id="SSF56042">
    <property type="entry name" value="PurM C-terminal domain-like"/>
    <property type="match status" value="1"/>
</dbReference>
<dbReference type="InterPro" id="IPR004733">
    <property type="entry name" value="PurM_cligase"/>
</dbReference>
<evidence type="ECO:0000256" key="8">
    <source>
        <dbReference type="ARBA" id="ARBA00031908"/>
    </source>
</evidence>
<dbReference type="UniPathway" id="UPA00074">
    <property type="reaction ID" value="UER00129"/>
</dbReference>
<dbReference type="Proteomes" id="UP000294746">
    <property type="component" value="Unassembled WGS sequence"/>
</dbReference>
<evidence type="ECO:0000256" key="11">
    <source>
        <dbReference type="ARBA" id="ARBA00049057"/>
    </source>
</evidence>
<dbReference type="PANTHER" id="PTHR10520">
    <property type="entry name" value="TRIFUNCTIONAL PURINE BIOSYNTHETIC PROTEIN ADENOSINE-3-RELATED"/>
    <property type="match status" value="1"/>
</dbReference>
<evidence type="ECO:0000256" key="3">
    <source>
        <dbReference type="ARBA" id="ARBA00013047"/>
    </source>
</evidence>
<feature type="domain" description="PurM-like N-terminal" evidence="13">
    <location>
        <begin position="55"/>
        <end position="159"/>
    </location>
</feature>
<evidence type="ECO:0000313" key="16">
    <source>
        <dbReference type="Proteomes" id="UP000294746"/>
    </source>
</evidence>
<dbReference type="RefSeq" id="WP_131848478.1">
    <property type="nucleotide sequence ID" value="NZ_SLXV01000012.1"/>
</dbReference>
<name>A0A4R2RZU8_9BACL</name>
<organism evidence="15 16">
    <name type="scientific">Baia soyae</name>
    <dbReference type="NCBI Taxonomy" id="1544746"/>
    <lineage>
        <taxon>Bacteria</taxon>
        <taxon>Bacillati</taxon>
        <taxon>Bacillota</taxon>
        <taxon>Bacilli</taxon>
        <taxon>Bacillales</taxon>
        <taxon>Thermoactinomycetaceae</taxon>
        <taxon>Baia</taxon>
    </lineage>
</organism>
<accession>A0A4R2RZU8</accession>
<dbReference type="GO" id="GO:0004637">
    <property type="term" value="F:phosphoribosylamine-glycine ligase activity"/>
    <property type="evidence" value="ECO:0007669"/>
    <property type="project" value="TreeGrafter"/>
</dbReference>
<dbReference type="InterPro" id="IPR010918">
    <property type="entry name" value="PurM-like_C_dom"/>
</dbReference>
<dbReference type="NCBIfam" id="TIGR00878">
    <property type="entry name" value="purM"/>
    <property type="match status" value="1"/>
</dbReference>
<comment type="catalytic activity">
    <reaction evidence="11 12">
        <text>2-formamido-N(1)-(5-O-phospho-beta-D-ribosyl)acetamidine + ATP = 5-amino-1-(5-phospho-beta-D-ribosyl)imidazole + ADP + phosphate + H(+)</text>
        <dbReference type="Rhea" id="RHEA:23032"/>
        <dbReference type="ChEBI" id="CHEBI:15378"/>
        <dbReference type="ChEBI" id="CHEBI:30616"/>
        <dbReference type="ChEBI" id="CHEBI:43474"/>
        <dbReference type="ChEBI" id="CHEBI:137981"/>
        <dbReference type="ChEBI" id="CHEBI:147287"/>
        <dbReference type="ChEBI" id="CHEBI:456216"/>
        <dbReference type="EC" id="6.3.3.1"/>
    </reaction>
</comment>
<dbReference type="CDD" id="cd02196">
    <property type="entry name" value="PurM"/>
    <property type="match status" value="1"/>
</dbReference>
<dbReference type="PANTHER" id="PTHR10520:SF12">
    <property type="entry name" value="TRIFUNCTIONAL PURINE BIOSYNTHETIC PROTEIN ADENOSINE-3"/>
    <property type="match status" value="1"/>
</dbReference>
<dbReference type="InterPro" id="IPR036676">
    <property type="entry name" value="PurM-like_C_sf"/>
</dbReference>
<dbReference type="GO" id="GO:0005829">
    <property type="term" value="C:cytosol"/>
    <property type="evidence" value="ECO:0007669"/>
    <property type="project" value="TreeGrafter"/>
</dbReference>
<dbReference type="InterPro" id="IPR036921">
    <property type="entry name" value="PurM-like_N_sf"/>
</dbReference>
<keyword evidence="12" id="KW-0963">Cytoplasm</keyword>
<evidence type="ECO:0000313" key="15">
    <source>
        <dbReference type="EMBL" id="TCP69148.1"/>
    </source>
</evidence>
<evidence type="ECO:0000256" key="4">
    <source>
        <dbReference type="ARBA" id="ARBA00020367"/>
    </source>
</evidence>
<keyword evidence="6 12" id="KW-0547">Nucleotide-binding</keyword>
<dbReference type="FunFam" id="3.30.1330.10:FF:000001">
    <property type="entry name" value="Phosphoribosylformylglycinamidine cyclo-ligase"/>
    <property type="match status" value="1"/>
</dbReference>
<evidence type="ECO:0000256" key="5">
    <source>
        <dbReference type="ARBA" id="ARBA00022598"/>
    </source>
</evidence>
<comment type="subcellular location">
    <subcellularLocation>
        <location evidence="12">Cytoplasm</location>
    </subcellularLocation>
</comment>
<dbReference type="GO" id="GO:0005524">
    <property type="term" value="F:ATP binding"/>
    <property type="evidence" value="ECO:0007669"/>
    <property type="project" value="UniProtKB-KW"/>
</dbReference>